<feature type="region of interest" description="Disordered" evidence="12">
    <location>
        <begin position="1398"/>
        <end position="1431"/>
    </location>
</feature>
<evidence type="ECO:0000256" key="4">
    <source>
        <dbReference type="ARBA" id="ARBA00022527"/>
    </source>
</evidence>
<evidence type="ECO:0000256" key="12">
    <source>
        <dbReference type="SAM" id="MobiDB-lite"/>
    </source>
</evidence>
<dbReference type="EC" id="2.7.11.22" evidence="2"/>
<evidence type="ECO:0000313" key="14">
    <source>
        <dbReference type="EMBL" id="VDK40997.1"/>
    </source>
</evidence>
<evidence type="ECO:0000256" key="3">
    <source>
        <dbReference type="ARBA" id="ARBA00022441"/>
    </source>
</evidence>
<dbReference type="GO" id="GO:0004693">
    <property type="term" value="F:cyclin-dependent protein serine/threonine kinase activity"/>
    <property type="evidence" value="ECO:0007669"/>
    <property type="project" value="UniProtKB-EC"/>
</dbReference>
<evidence type="ECO:0000256" key="6">
    <source>
        <dbReference type="ARBA" id="ARBA00022741"/>
    </source>
</evidence>
<keyword evidence="3" id="KW-0880">Kelch repeat</keyword>
<dbReference type="WBParaSite" id="TASK_0000876901-mRNA-1">
    <property type="protein sequence ID" value="TASK_0000876901-mRNA-1"/>
    <property type="gene ID" value="TASK_0000876901"/>
</dbReference>
<feature type="domain" description="Protein kinase" evidence="13">
    <location>
        <begin position="4"/>
        <end position="327"/>
    </location>
</feature>
<keyword evidence="7" id="KW-0418">Kinase</keyword>
<dbReference type="Gene3D" id="2.120.10.80">
    <property type="entry name" value="Kelch-type beta propeller"/>
    <property type="match status" value="2"/>
</dbReference>
<dbReference type="FunFam" id="3.30.200.20:FF:000049">
    <property type="entry name" value="cyclin-dependent kinase-like 1 isoform X1"/>
    <property type="match status" value="1"/>
</dbReference>
<comment type="catalytic activity">
    <reaction evidence="9">
        <text>L-threonyl-[protein] + ATP = O-phospho-L-threonyl-[protein] + ADP + H(+)</text>
        <dbReference type="Rhea" id="RHEA:46608"/>
        <dbReference type="Rhea" id="RHEA-COMP:11060"/>
        <dbReference type="Rhea" id="RHEA-COMP:11605"/>
        <dbReference type="ChEBI" id="CHEBI:15378"/>
        <dbReference type="ChEBI" id="CHEBI:30013"/>
        <dbReference type="ChEBI" id="CHEBI:30616"/>
        <dbReference type="ChEBI" id="CHEBI:61977"/>
        <dbReference type="ChEBI" id="CHEBI:456216"/>
        <dbReference type="EC" id="2.7.11.22"/>
    </reaction>
</comment>
<keyword evidence="6 11" id="KW-0547">Nucleotide-binding</keyword>
<keyword evidence="4" id="KW-0723">Serine/threonine-protein kinase</keyword>
<dbReference type="InterPro" id="IPR011009">
    <property type="entry name" value="Kinase-like_dom_sf"/>
</dbReference>
<evidence type="ECO:0000256" key="2">
    <source>
        <dbReference type="ARBA" id="ARBA00012425"/>
    </source>
</evidence>
<evidence type="ECO:0000256" key="11">
    <source>
        <dbReference type="PROSITE-ProRule" id="PRU10141"/>
    </source>
</evidence>
<dbReference type="Gene3D" id="1.10.510.10">
    <property type="entry name" value="Transferase(Phosphotransferase) domain 1"/>
    <property type="match status" value="1"/>
</dbReference>
<feature type="binding site" evidence="11">
    <location>
        <position position="34"/>
    </location>
    <ligand>
        <name>ATP</name>
        <dbReference type="ChEBI" id="CHEBI:30616"/>
    </ligand>
</feature>
<comment type="catalytic activity">
    <reaction evidence="10">
        <text>L-seryl-[protein] + ATP = O-phospho-L-seryl-[protein] + ADP + H(+)</text>
        <dbReference type="Rhea" id="RHEA:17989"/>
        <dbReference type="Rhea" id="RHEA-COMP:9863"/>
        <dbReference type="Rhea" id="RHEA-COMP:11604"/>
        <dbReference type="ChEBI" id="CHEBI:15378"/>
        <dbReference type="ChEBI" id="CHEBI:29999"/>
        <dbReference type="ChEBI" id="CHEBI:30616"/>
        <dbReference type="ChEBI" id="CHEBI:83421"/>
        <dbReference type="ChEBI" id="CHEBI:456216"/>
        <dbReference type="EC" id="2.7.11.22"/>
    </reaction>
</comment>
<evidence type="ECO:0000256" key="8">
    <source>
        <dbReference type="ARBA" id="ARBA00022840"/>
    </source>
</evidence>
<dbReference type="OrthoDB" id="548217at2759"/>
<dbReference type="SUPFAM" id="SSF56112">
    <property type="entry name" value="Protein kinase-like (PK-like)"/>
    <property type="match status" value="1"/>
</dbReference>
<dbReference type="InterPro" id="IPR050108">
    <property type="entry name" value="CDK"/>
</dbReference>
<evidence type="ECO:0000313" key="15">
    <source>
        <dbReference type="Proteomes" id="UP000282613"/>
    </source>
</evidence>
<evidence type="ECO:0000313" key="16">
    <source>
        <dbReference type="WBParaSite" id="TASK_0000876901-mRNA-1"/>
    </source>
</evidence>
<feature type="compositionally biased region" description="Basic and acidic residues" evidence="12">
    <location>
        <begin position="1415"/>
        <end position="1424"/>
    </location>
</feature>
<name>A0A158RAA0_TAEAS</name>
<protein>
    <recommendedName>
        <fullName evidence="2">cyclin-dependent kinase</fullName>
        <ecNumber evidence="2">2.7.11.22</ecNumber>
    </recommendedName>
</protein>
<keyword evidence="15" id="KW-1185">Reference proteome</keyword>
<comment type="similarity">
    <text evidence="1">Belongs to the protein kinase superfamily. CMGC Ser/Thr protein kinase family. CDC2/CDKX subfamily.</text>
</comment>
<gene>
    <name evidence="14" type="ORF">TASK_LOCUS8770</name>
</gene>
<dbReference type="SMART" id="SM00220">
    <property type="entry name" value="S_TKc"/>
    <property type="match status" value="1"/>
</dbReference>
<organism evidence="16">
    <name type="scientific">Taenia asiatica</name>
    <name type="common">Asian tapeworm</name>
    <dbReference type="NCBI Taxonomy" id="60517"/>
    <lineage>
        <taxon>Eukaryota</taxon>
        <taxon>Metazoa</taxon>
        <taxon>Spiralia</taxon>
        <taxon>Lophotrochozoa</taxon>
        <taxon>Platyhelminthes</taxon>
        <taxon>Cestoda</taxon>
        <taxon>Eucestoda</taxon>
        <taxon>Cyclophyllidea</taxon>
        <taxon>Taeniidae</taxon>
        <taxon>Taenia</taxon>
    </lineage>
</organism>
<reference evidence="16" key="1">
    <citation type="submission" date="2016-04" db="UniProtKB">
        <authorList>
            <consortium name="WormBaseParasite"/>
        </authorList>
    </citation>
    <scope>IDENTIFICATION</scope>
</reference>
<dbReference type="PANTHER" id="PTHR24056">
    <property type="entry name" value="CELL DIVISION PROTEIN KINASE"/>
    <property type="match status" value="1"/>
</dbReference>
<dbReference type="PROSITE" id="PS50011">
    <property type="entry name" value="PROTEIN_KINASE_DOM"/>
    <property type="match status" value="1"/>
</dbReference>
<evidence type="ECO:0000256" key="10">
    <source>
        <dbReference type="ARBA" id="ARBA00048367"/>
    </source>
</evidence>
<dbReference type="FunFam" id="1.10.510.10:FF:000624">
    <property type="entry name" value="Mitogen-activated protein kinase"/>
    <property type="match status" value="1"/>
</dbReference>
<reference evidence="14 15" key="2">
    <citation type="submission" date="2018-11" db="EMBL/GenBank/DDBJ databases">
        <authorList>
            <consortium name="Pathogen Informatics"/>
        </authorList>
    </citation>
    <scope>NUCLEOTIDE SEQUENCE [LARGE SCALE GENOMIC DNA]</scope>
</reference>
<proteinExistence type="inferred from homology"/>
<dbReference type="PROSITE" id="PS00107">
    <property type="entry name" value="PROTEIN_KINASE_ATP"/>
    <property type="match status" value="1"/>
</dbReference>
<dbReference type="SUPFAM" id="SSF117281">
    <property type="entry name" value="Kelch motif"/>
    <property type="match status" value="2"/>
</dbReference>
<dbReference type="Gene3D" id="3.30.200.20">
    <property type="entry name" value="Phosphorylase Kinase, domain 1"/>
    <property type="match status" value="1"/>
</dbReference>
<keyword evidence="5" id="KW-0808">Transferase</keyword>
<evidence type="ECO:0000256" key="5">
    <source>
        <dbReference type="ARBA" id="ARBA00022679"/>
    </source>
</evidence>
<dbReference type="PANTHER" id="PTHR24056:SF400">
    <property type="entry name" value="KINASE, PUTATIVE-RELATED"/>
    <property type="match status" value="1"/>
</dbReference>
<dbReference type="Proteomes" id="UP000282613">
    <property type="component" value="Unassembled WGS sequence"/>
</dbReference>
<evidence type="ECO:0000256" key="1">
    <source>
        <dbReference type="ARBA" id="ARBA00006485"/>
    </source>
</evidence>
<dbReference type="Pfam" id="PF00069">
    <property type="entry name" value="Pkinase"/>
    <property type="match status" value="1"/>
</dbReference>
<dbReference type="InterPro" id="IPR000719">
    <property type="entry name" value="Prot_kinase_dom"/>
</dbReference>
<dbReference type="PROSITE" id="PS00108">
    <property type="entry name" value="PROTEIN_KINASE_ST"/>
    <property type="match status" value="1"/>
</dbReference>
<dbReference type="InterPro" id="IPR017441">
    <property type="entry name" value="Protein_kinase_ATP_BS"/>
</dbReference>
<dbReference type="Pfam" id="PF01344">
    <property type="entry name" value="Kelch_1"/>
    <property type="match status" value="2"/>
</dbReference>
<dbReference type="GO" id="GO:0005524">
    <property type="term" value="F:ATP binding"/>
    <property type="evidence" value="ECO:0007669"/>
    <property type="project" value="UniProtKB-UniRule"/>
</dbReference>
<dbReference type="SMART" id="SM00612">
    <property type="entry name" value="Kelch"/>
    <property type="match status" value="3"/>
</dbReference>
<sequence length="1431" mass="153688">MERYEKIARIGEGAYGVVFKCRNRQTGEVVAIKKFTESEEDPVIHRIAMREIRTLKQLKHPNLINLIEVFKRKKRLHLVFQYVDHTLLNELEQNPKGLKRSQVVEFTWQLLQAVNFCHERNFIHRDVKPENILITKTRQLKLCDFGFARTLTTSLTAPVFYSIIQAGPDDRYTDYVATRWYRAPELLVGDTQYGPPVDIWAIGCVVAEMLTGSPLWPGRSDLDQLFQIINTLGKCKFCVQFMSTAGSFNSSIDAGDILPRHREIFASNAFFKGHQLPEPKIMESLEKKFSSLQPPLETFELDFLRACFQLDPSERATTECLLKHKFLEGAALLTSISITSPLPSTTVAVTPSGDSVATNIHRAGFPTENRTRVPPVGIYARKTKIVRGSVYHPLAAWPRPELGGTFNFGITGASVAGGLQQQQCAGGVGLRTTGFCVNPTQAWKTVGTTQPGGGMKQNQAENSLPSLKANQNAHVSTHVSIPFTNFYGPNCVPVFPNQSTIHSTQHGPVGSSTTTSTTTLATTATTSVEACCFQVAPLPVTKLAASRNFLTTTTTNIGRQHAVGGAPLMTLVPQSPKQEVCPLVVFSCDQFNASPFIEDVTSQELASAARLFLVSNADAIASSQTGQLSARLFIDVIEGPQIPHHESCDVGPFNDADDWILSERVLFYCSRRIQDREPLDEGNCGTFEDKAARQLNNKIYAPASDTVTDEIRMTISDAQLMNFGKPGLVTVRGVNDSASYLGQQRFFFQSIAISPTPPVSAVVSPQPPYALLMSSRVIPSSQLSLTASEAGEQIQVVEMGRQMSSGSEMVLETPPPPPPPVQPMSPFPLPPNRPAFSADKETCLLATTSLGAGAISIHLGKLEGRLVSISMKRRRAPSGPGSSASSSVAGGGGVAYSTTISLPTSIVLPPSPPPANTTSTTVFMPSTSYTLAVASRRPTSLVRLGVFLEPLRYDNYPDECSPSGCIHRGGSILRSFGCLQTPLQEARSTAGACIICSTIEDGEDEESRMMCHFILIAGGTSQDRCLSSTEILRISRPFNEVDSSTGRRASVLSANSDFDSASNFGGYGSVSLATQSGPVMRSPRGRLALAALEKASCVYACGGCDGNSDLATVECLSFDSKAEYYKRWRFVSSMQQERSCCAVATWADESRIVVMGGQCEGSPLSSVEVYHPESDIWLSLPPMSEARSQLCAASLSQRNLIVAVGGVSETASTPSTQPFKTSIPNIIEGTEFSPSGEAYDPRCAHWIRLPELLNRSPLIGAALVPLSPSSGRLLLIGGSDSLSTITQTQIFDSRTWSWLPGPSLSTGRASPCAVSLTPPSTQSTTAVSSGMPCIAVIGGYNLAAGGFLNSVEIVGMAGSSGEISPLNVPSSTLSRVSAFAPAPGVSAGIAMTPLCIPAHQDASPPVSPPSPSQSRGEKPTDHSLVDIISTN</sequence>
<dbReference type="EMBL" id="UYRS01018887">
    <property type="protein sequence ID" value="VDK40997.1"/>
    <property type="molecule type" value="Genomic_DNA"/>
</dbReference>
<evidence type="ECO:0000259" key="13">
    <source>
        <dbReference type="PROSITE" id="PS50011"/>
    </source>
</evidence>
<evidence type="ECO:0000256" key="7">
    <source>
        <dbReference type="ARBA" id="ARBA00022777"/>
    </source>
</evidence>
<keyword evidence="8 11" id="KW-0067">ATP-binding</keyword>
<evidence type="ECO:0000256" key="9">
    <source>
        <dbReference type="ARBA" id="ARBA00047811"/>
    </source>
</evidence>
<accession>A0A158RAA0</accession>
<dbReference type="InterPro" id="IPR015915">
    <property type="entry name" value="Kelch-typ_b-propeller"/>
</dbReference>
<dbReference type="GO" id="GO:0005634">
    <property type="term" value="C:nucleus"/>
    <property type="evidence" value="ECO:0007669"/>
    <property type="project" value="TreeGrafter"/>
</dbReference>
<dbReference type="InterPro" id="IPR006652">
    <property type="entry name" value="Kelch_1"/>
</dbReference>
<dbReference type="InterPro" id="IPR008271">
    <property type="entry name" value="Ser/Thr_kinase_AS"/>
</dbReference>